<evidence type="ECO:0000313" key="4">
    <source>
        <dbReference type="WBParaSite" id="GPLIN_001621000"/>
    </source>
</evidence>
<dbReference type="Gene3D" id="4.10.60.10">
    <property type="entry name" value="Zinc finger, CCHC-type"/>
    <property type="match status" value="1"/>
</dbReference>
<evidence type="ECO:0000259" key="2">
    <source>
        <dbReference type="PROSITE" id="PS50158"/>
    </source>
</evidence>
<accession>A0A183CTK2</accession>
<dbReference type="InterPro" id="IPR036875">
    <property type="entry name" value="Znf_CCHC_sf"/>
</dbReference>
<dbReference type="Proteomes" id="UP000050741">
    <property type="component" value="Unassembled WGS sequence"/>
</dbReference>
<dbReference type="GO" id="GO:0003676">
    <property type="term" value="F:nucleic acid binding"/>
    <property type="evidence" value="ECO:0007669"/>
    <property type="project" value="InterPro"/>
</dbReference>
<dbReference type="SMART" id="SM00343">
    <property type="entry name" value="ZnF_C2HC"/>
    <property type="match status" value="1"/>
</dbReference>
<feature type="domain" description="CCHC-type" evidence="2">
    <location>
        <begin position="214"/>
        <end position="227"/>
    </location>
</feature>
<evidence type="ECO:0000313" key="3">
    <source>
        <dbReference type="Proteomes" id="UP000050741"/>
    </source>
</evidence>
<dbReference type="GO" id="GO:0008270">
    <property type="term" value="F:zinc ion binding"/>
    <property type="evidence" value="ECO:0007669"/>
    <property type="project" value="UniProtKB-KW"/>
</dbReference>
<dbReference type="WBParaSite" id="GPLIN_001621000">
    <property type="protein sequence ID" value="GPLIN_001621000"/>
    <property type="gene ID" value="GPLIN_001621000"/>
</dbReference>
<dbReference type="GO" id="GO:0019899">
    <property type="term" value="F:enzyme binding"/>
    <property type="evidence" value="ECO:0007669"/>
    <property type="project" value="UniProtKB-ARBA"/>
</dbReference>
<reference evidence="4" key="2">
    <citation type="submission" date="2016-06" db="UniProtKB">
        <authorList>
            <consortium name="WormBaseParasite"/>
        </authorList>
    </citation>
    <scope>IDENTIFICATION</scope>
</reference>
<keyword evidence="1" id="KW-0862">Zinc</keyword>
<dbReference type="PROSITE" id="PS50158">
    <property type="entry name" value="ZF_CCHC"/>
    <property type="match status" value="1"/>
</dbReference>
<dbReference type="InterPro" id="IPR001878">
    <property type="entry name" value="Znf_CCHC"/>
</dbReference>
<evidence type="ECO:0000256" key="1">
    <source>
        <dbReference type="PROSITE-ProRule" id="PRU00047"/>
    </source>
</evidence>
<dbReference type="AlphaFoldDB" id="A0A183CTK2"/>
<dbReference type="SUPFAM" id="SSF57756">
    <property type="entry name" value="Retrovirus zinc finger-like domains"/>
    <property type="match status" value="1"/>
</dbReference>
<name>A0A183CTK2_GLOPA</name>
<reference evidence="3" key="1">
    <citation type="submission" date="2014-05" db="EMBL/GenBank/DDBJ databases">
        <title>The genome and life-stage specific transcriptomes of Globodera pallida elucidate key aspects of plant parasitism by a cyst nematode.</title>
        <authorList>
            <person name="Cotton J.A."/>
            <person name="Lilley C.J."/>
            <person name="Jones L.M."/>
            <person name="Kikuchi T."/>
            <person name="Reid A.J."/>
            <person name="Thorpe P."/>
            <person name="Tsai I.J."/>
            <person name="Beasley H."/>
            <person name="Blok V."/>
            <person name="Cock P.J.A."/>
            <person name="Van den Akker S.E."/>
            <person name="Holroyd N."/>
            <person name="Hunt M."/>
            <person name="Mantelin S."/>
            <person name="Naghra H."/>
            <person name="Pain A."/>
            <person name="Palomares-Rius J.E."/>
            <person name="Zarowiecki M."/>
            <person name="Berriman M."/>
            <person name="Jones J.T."/>
            <person name="Urwin P.E."/>
        </authorList>
    </citation>
    <scope>NUCLEOTIDE SEQUENCE [LARGE SCALE GENOMIC DNA]</scope>
    <source>
        <strain evidence="3">Lindley</strain>
    </source>
</reference>
<proteinExistence type="predicted"/>
<protein>
    <submittedName>
        <fullName evidence="4">CCHC-type domain-containing protein</fullName>
    </submittedName>
</protein>
<keyword evidence="1" id="KW-0863">Zinc-finger</keyword>
<dbReference type="InterPro" id="IPR005162">
    <property type="entry name" value="Retrotrans_gag_dom"/>
</dbReference>
<sequence length="247" mass="27424">MSGIPQPILNDMTLFEEAFEEAFGEVEQAEVYRQKYRNLKQTKSVVDYISNFRTYSSALGYNEATLKDDFYSGLKDEIQDVMSIQSIDRHVISLAQLMNHASRIDANLIARNLEKKAKGPEKATSSGTFKKVTTSATAQKTQFKEGDKVYTMGPKGATRGQITKIGNNKKGFKIPTIKWEDGSESKLPFPYLRLNTRTVAGIEVAASNSSELTCYRCQKKGHIAKNCVVKIAALEEVSEEESGKGSV</sequence>
<dbReference type="Pfam" id="PF00098">
    <property type="entry name" value="zf-CCHC"/>
    <property type="match status" value="1"/>
</dbReference>
<keyword evidence="1" id="KW-0479">Metal-binding</keyword>
<dbReference type="Pfam" id="PF03732">
    <property type="entry name" value="Retrotrans_gag"/>
    <property type="match status" value="1"/>
</dbReference>
<organism evidence="3 4">
    <name type="scientific">Globodera pallida</name>
    <name type="common">Potato cyst nematode worm</name>
    <name type="synonym">Heterodera pallida</name>
    <dbReference type="NCBI Taxonomy" id="36090"/>
    <lineage>
        <taxon>Eukaryota</taxon>
        <taxon>Metazoa</taxon>
        <taxon>Ecdysozoa</taxon>
        <taxon>Nematoda</taxon>
        <taxon>Chromadorea</taxon>
        <taxon>Rhabditida</taxon>
        <taxon>Tylenchina</taxon>
        <taxon>Tylenchomorpha</taxon>
        <taxon>Tylenchoidea</taxon>
        <taxon>Heteroderidae</taxon>
        <taxon>Heteroderinae</taxon>
        <taxon>Globodera</taxon>
    </lineage>
</organism>
<keyword evidence="3" id="KW-1185">Reference proteome</keyword>